<feature type="region of interest" description="Disordered" evidence="13">
    <location>
        <begin position="674"/>
        <end position="693"/>
    </location>
</feature>
<evidence type="ECO:0000256" key="4">
    <source>
        <dbReference type="ARBA" id="ARBA00012037"/>
    </source>
</evidence>
<keyword evidence="9 14" id="KW-1133">Transmembrane helix</keyword>
<evidence type="ECO:0000256" key="11">
    <source>
        <dbReference type="ARBA" id="ARBA00033184"/>
    </source>
</evidence>
<evidence type="ECO:0000256" key="3">
    <source>
        <dbReference type="ARBA" id="ARBA00009655"/>
    </source>
</evidence>
<feature type="transmembrane region" description="Helical" evidence="14">
    <location>
        <begin position="165"/>
        <end position="184"/>
    </location>
</feature>
<sequence length="717" mass="74544">MRPGPDAAGPDPLRRRRAALVDLLLGPVVAVGVAGAVLFAVDGIEFPADSNVGLALTATGGALIAILLAAAGWSSRFGAPLAWIGLAALPAWPLALFLAHTPHYLFGVSGDQQFRVEFLTRFADSARLADFAYADLPPYYPAAWFWVGGRAAALLGVEAWAFHKAFSIATIAVTAVLAYGLWTLVTTRRRALGAAVATTLAGLATLAAYTPYSWLTAALVPPLAVLGLRLVRRGPRGPWLRTALTAGLVLGCAAVTHTQILVFASFVLVVIAADGLLVRRVPPARLAVTVGVVVAVSVPIALVHWLPYLLASAGEPTYSAGQHFLAESGSRWPLPMLEPTALGALCLAGTVWIVLRSGRSEVARALAVTVACGYAWYLLSTVVLAAGTTLLAFRIEPILTAALACGAVWGAGEVLAAVRARAAARAAPGEASEPAGAASGGPAGSPADAPGVTAGTDAEWLTAPIGRVAETTARADPEERPRSHQAAEPSAPTGPAGRGERASSRRTARAVSARDRGRPAAAVLAVLAAVAVLAQVQTVPETYAWAGPAQDVLPDGRAPDGARDDAEPDARLGELRSTVDGLTGRAPRAVVLASANQKLLTYTPYFSFQVSIPQYANPLADFPARTDELRRWAAAADPRALLAALDASPYRAPSVFVFSRTEAGDLQLPTAEDRFPNPDSGAPPATFDPQLFDDPAWQRRDVGPYAVLVRADVPPVP</sequence>
<evidence type="ECO:0000256" key="1">
    <source>
        <dbReference type="ARBA" id="ARBA00004651"/>
    </source>
</evidence>
<keyword evidence="18" id="KW-1185">Reference proteome</keyword>
<keyword evidence="7" id="KW-0808">Transferase</keyword>
<name>A0ABV1K9Q8_9PSEU</name>
<evidence type="ECO:0000313" key="18">
    <source>
        <dbReference type="Proteomes" id="UP001494902"/>
    </source>
</evidence>
<keyword evidence="10 14" id="KW-0472">Membrane</keyword>
<comment type="pathway">
    <text evidence="2">Cell wall biogenesis; cell wall polysaccharide biosynthesis.</text>
</comment>
<feature type="domain" description="Arabinofuranosyltransferase AftA C-terminal" evidence="15">
    <location>
        <begin position="555"/>
        <end position="710"/>
    </location>
</feature>
<proteinExistence type="inferred from homology"/>
<dbReference type="InterPro" id="IPR020963">
    <property type="entry name" value="ArabinofuranosylTrfase_AftA_N"/>
</dbReference>
<evidence type="ECO:0000256" key="7">
    <source>
        <dbReference type="ARBA" id="ARBA00022679"/>
    </source>
</evidence>
<keyword evidence="8 14" id="KW-0812">Transmembrane</keyword>
<feature type="compositionally biased region" description="Basic and acidic residues" evidence="13">
    <location>
        <begin position="473"/>
        <end position="482"/>
    </location>
</feature>
<evidence type="ECO:0000256" key="10">
    <source>
        <dbReference type="ARBA" id="ARBA00023136"/>
    </source>
</evidence>
<feature type="compositionally biased region" description="Basic and acidic residues" evidence="13">
    <location>
        <begin position="557"/>
        <end position="568"/>
    </location>
</feature>
<reference evidence="17 18" key="1">
    <citation type="submission" date="2024-03" db="EMBL/GenBank/DDBJ databases">
        <title>Draft genome sequence of Pseudonocardia nematodicida JCM 31783.</title>
        <authorList>
            <person name="Butdee W."/>
            <person name="Duangmal K."/>
        </authorList>
    </citation>
    <scope>NUCLEOTIDE SEQUENCE [LARGE SCALE GENOMIC DNA]</scope>
    <source>
        <strain evidence="17 18">JCM 31783</strain>
    </source>
</reference>
<feature type="region of interest" description="Disordered" evidence="13">
    <location>
        <begin position="430"/>
        <end position="454"/>
    </location>
</feature>
<dbReference type="Proteomes" id="UP001494902">
    <property type="component" value="Unassembled WGS sequence"/>
</dbReference>
<comment type="catalytic activity">
    <reaction evidence="12">
        <text>Adds an alpha-D-arabinofuranosyl group from trans,octacis-decaprenylphospho-beta-D-arabinofuranose at the 5-O-position of the eighth, tenth and twelfth galactofuranose unit of the galactofuranan chain of [beta-D-galactofuranosyl-(1-&gt;5)-beta-D-galactofuranosyl-(1-&gt;6)]14-beta-D-galactofuranosyl-(1-&gt;5)-beta-D-galactofuranosyl-(1-&gt;4)-alpha-L-rhamnopyranosyl-(1-&gt;3)-N-acetyl-alpha-D-glucosaminyl-diphospho-trans,octacis-decaprenol.</text>
        <dbReference type="EC" id="2.4.2.46"/>
    </reaction>
</comment>
<evidence type="ECO:0000256" key="8">
    <source>
        <dbReference type="ARBA" id="ARBA00022692"/>
    </source>
</evidence>
<comment type="caution">
    <text evidence="17">The sequence shown here is derived from an EMBL/GenBank/DDBJ whole genome shotgun (WGS) entry which is preliminary data.</text>
</comment>
<feature type="region of interest" description="Disordered" evidence="13">
    <location>
        <begin position="472"/>
        <end position="515"/>
    </location>
</feature>
<dbReference type="Pfam" id="PF12250">
    <property type="entry name" value="AftA_N"/>
    <property type="match status" value="1"/>
</dbReference>
<dbReference type="RefSeq" id="WP_349298279.1">
    <property type="nucleotide sequence ID" value="NZ_JBEDNQ010000004.1"/>
</dbReference>
<evidence type="ECO:0000256" key="14">
    <source>
        <dbReference type="SAM" id="Phobius"/>
    </source>
</evidence>
<feature type="transmembrane region" description="Helical" evidence="14">
    <location>
        <begin position="20"/>
        <end position="41"/>
    </location>
</feature>
<feature type="transmembrane region" description="Helical" evidence="14">
    <location>
        <begin position="286"/>
        <end position="306"/>
    </location>
</feature>
<evidence type="ECO:0000256" key="12">
    <source>
        <dbReference type="ARBA" id="ARBA00034030"/>
    </source>
</evidence>
<dbReference type="EMBL" id="JBEDNQ010000004">
    <property type="protein sequence ID" value="MEQ3551213.1"/>
    <property type="molecule type" value="Genomic_DNA"/>
</dbReference>
<evidence type="ECO:0000256" key="2">
    <source>
        <dbReference type="ARBA" id="ARBA00004776"/>
    </source>
</evidence>
<dbReference type="InterPro" id="IPR020959">
    <property type="entry name" value="ArabinofuranosylTrfase_AftA_C"/>
</dbReference>
<feature type="transmembrane region" description="Helical" evidence="14">
    <location>
        <begin position="262"/>
        <end position="279"/>
    </location>
</feature>
<feature type="transmembrane region" description="Helical" evidence="14">
    <location>
        <begin position="398"/>
        <end position="418"/>
    </location>
</feature>
<comment type="similarity">
    <text evidence="3">Belongs to the glycosyltransferase 85 family.</text>
</comment>
<evidence type="ECO:0000259" key="16">
    <source>
        <dbReference type="Pfam" id="PF12250"/>
    </source>
</evidence>
<evidence type="ECO:0000256" key="9">
    <source>
        <dbReference type="ARBA" id="ARBA00022989"/>
    </source>
</evidence>
<feature type="transmembrane region" description="Helical" evidence="14">
    <location>
        <begin position="519"/>
        <end position="536"/>
    </location>
</feature>
<feature type="transmembrane region" description="Helical" evidence="14">
    <location>
        <begin position="191"/>
        <end position="208"/>
    </location>
</feature>
<feature type="domain" description="Arabinofuranosyltransferase AftA N-terminal" evidence="16">
    <location>
        <begin position="23"/>
        <end position="424"/>
    </location>
</feature>
<feature type="transmembrane region" description="Helical" evidence="14">
    <location>
        <begin position="53"/>
        <end position="73"/>
    </location>
</feature>
<evidence type="ECO:0000256" key="6">
    <source>
        <dbReference type="ARBA" id="ARBA00022475"/>
    </source>
</evidence>
<keyword evidence="6" id="KW-1003">Cell membrane</keyword>
<organism evidence="17 18">
    <name type="scientific">Pseudonocardia nematodicida</name>
    <dbReference type="NCBI Taxonomy" id="1206997"/>
    <lineage>
        <taxon>Bacteria</taxon>
        <taxon>Bacillati</taxon>
        <taxon>Actinomycetota</taxon>
        <taxon>Actinomycetes</taxon>
        <taxon>Pseudonocardiales</taxon>
        <taxon>Pseudonocardiaceae</taxon>
        <taxon>Pseudonocardia</taxon>
    </lineage>
</organism>
<feature type="region of interest" description="Disordered" evidence="13">
    <location>
        <begin position="549"/>
        <end position="568"/>
    </location>
</feature>
<evidence type="ECO:0000256" key="5">
    <source>
        <dbReference type="ARBA" id="ARBA00020482"/>
    </source>
</evidence>
<evidence type="ECO:0000313" key="17">
    <source>
        <dbReference type="EMBL" id="MEQ3551213.1"/>
    </source>
</evidence>
<dbReference type="Pfam" id="PF12249">
    <property type="entry name" value="AftA_C"/>
    <property type="match status" value="1"/>
</dbReference>
<gene>
    <name evidence="17" type="ORF">WIS52_12095</name>
</gene>
<dbReference type="EC" id="2.4.2.46" evidence="4"/>
<accession>A0ABV1K9Q8</accession>
<feature type="transmembrane region" description="Helical" evidence="14">
    <location>
        <begin position="367"/>
        <end position="392"/>
    </location>
</feature>
<evidence type="ECO:0000259" key="15">
    <source>
        <dbReference type="Pfam" id="PF12249"/>
    </source>
</evidence>
<comment type="subcellular location">
    <subcellularLocation>
        <location evidence="1">Cell membrane</location>
        <topology evidence="1">Multi-pass membrane protein</topology>
    </subcellularLocation>
</comment>
<protein>
    <recommendedName>
        <fullName evidence="5">Galactan 5-O-arabinofuranosyltransferase</fullName>
        <ecNumber evidence="4">2.4.2.46</ecNumber>
    </recommendedName>
    <alternativeName>
        <fullName evidence="11">Arabinofuranosyltransferase AftA</fullName>
    </alternativeName>
</protein>
<evidence type="ECO:0000256" key="13">
    <source>
        <dbReference type="SAM" id="MobiDB-lite"/>
    </source>
</evidence>
<feature type="transmembrane region" description="Helical" evidence="14">
    <location>
        <begin position="80"/>
        <end position="99"/>
    </location>
</feature>
<feature type="transmembrane region" description="Helical" evidence="14">
    <location>
        <begin position="336"/>
        <end position="355"/>
    </location>
</feature>